<gene>
    <name evidence="1" type="ORF">HEB94_001070</name>
</gene>
<evidence type="ECO:0000313" key="2">
    <source>
        <dbReference type="Proteomes" id="UP000638648"/>
    </source>
</evidence>
<name>A0A927MQ92_9ACTN</name>
<evidence type="ECO:0000313" key="1">
    <source>
        <dbReference type="EMBL" id="MBE1604222.1"/>
    </source>
</evidence>
<proteinExistence type="predicted"/>
<comment type="caution">
    <text evidence="1">The sequence shown here is derived from an EMBL/GenBank/DDBJ whole genome shotgun (WGS) entry which is preliminary data.</text>
</comment>
<accession>A0A927MQ92</accession>
<dbReference type="AlphaFoldDB" id="A0A927MQ92"/>
<reference evidence="1" key="1">
    <citation type="submission" date="2020-10" db="EMBL/GenBank/DDBJ databases">
        <title>Sequencing the genomes of 1000 actinobacteria strains.</title>
        <authorList>
            <person name="Klenk H.-P."/>
        </authorList>
    </citation>
    <scope>NUCLEOTIDE SEQUENCE</scope>
    <source>
        <strain evidence="1">DSM 45354</strain>
    </source>
</reference>
<dbReference type="Proteomes" id="UP000638648">
    <property type="component" value="Unassembled WGS sequence"/>
</dbReference>
<organism evidence="1 2">
    <name type="scientific">Actinopolymorpha pittospori</name>
    <dbReference type="NCBI Taxonomy" id="648752"/>
    <lineage>
        <taxon>Bacteria</taxon>
        <taxon>Bacillati</taxon>
        <taxon>Actinomycetota</taxon>
        <taxon>Actinomycetes</taxon>
        <taxon>Propionibacteriales</taxon>
        <taxon>Actinopolymorphaceae</taxon>
        <taxon>Actinopolymorpha</taxon>
    </lineage>
</organism>
<dbReference type="EMBL" id="JADBEM010000001">
    <property type="protein sequence ID" value="MBE1604222.1"/>
    <property type="molecule type" value="Genomic_DNA"/>
</dbReference>
<keyword evidence="2" id="KW-1185">Reference proteome</keyword>
<sequence length="288" mass="30817">MACEFSFSTESTPTYVGIADAVDEQLWATAIEDDGIRDGAMVFEATHCVDLSKWPQGTRLILRKERPHPGAQLQLHNTTSDGMRLTAFITDTPARVVPHQIQGLELRHRQHAHVEARIKDSGHLGLGNLPLDAFCHNQAWFEIALAAADLISWACSGTWPPVPTAAAITCATGLILLVAVRLWRSPVSARFSAPVAGDFSARCDVSMRGGGKLAEVAVDGGSSDAELGGDLRDSVQPLAPTSSYISRAMHARRGVSFSFCPPVRPRARAAARPSGGGIELPKLRPGVI</sequence>
<dbReference type="RefSeq" id="WP_202896134.1">
    <property type="nucleotide sequence ID" value="NZ_JADBEM010000001.1"/>
</dbReference>
<protein>
    <submittedName>
        <fullName evidence="1">Uncharacterized protein</fullName>
    </submittedName>
</protein>